<keyword evidence="2 9" id="KW-0032">Aminotransferase</keyword>
<evidence type="ECO:0000256" key="1">
    <source>
        <dbReference type="ARBA" id="ARBA00005384"/>
    </source>
</evidence>
<evidence type="ECO:0000256" key="5">
    <source>
        <dbReference type="ARBA" id="ARBA00023015"/>
    </source>
</evidence>
<dbReference type="Pfam" id="PF00155">
    <property type="entry name" value="Aminotran_1_2"/>
    <property type="match status" value="1"/>
</dbReference>
<organism evidence="9 10">
    <name type="scientific">Aeromonas simiae</name>
    <dbReference type="NCBI Taxonomy" id="218936"/>
    <lineage>
        <taxon>Bacteria</taxon>
        <taxon>Pseudomonadati</taxon>
        <taxon>Pseudomonadota</taxon>
        <taxon>Gammaproteobacteria</taxon>
        <taxon>Aeromonadales</taxon>
        <taxon>Aeromonadaceae</taxon>
        <taxon>Aeromonas</taxon>
    </lineage>
</organism>
<keyword evidence="7" id="KW-0804">Transcription</keyword>
<keyword evidence="6" id="KW-0238">DNA-binding</keyword>
<evidence type="ECO:0000259" key="8">
    <source>
        <dbReference type="PROSITE" id="PS50949"/>
    </source>
</evidence>
<proteinExistence type="inferred from homology"/>
<dbReference type="Gene3D" id="3.90.1150.10">
    <property type="entry name" value="Aspartate Aminotransferase, domain 1"/>
    <property type="match status" value="1"/>
</dbReference>
<dbReference type="PROSITE" id="PS50949">
    <property type="entry name" value="HTH_GNTR"/>
    <property type="match status" value="1"/>
</dbReference>
<comment type="similarity">
    <text evidence="1">In the C-terminal section; belongs to the class-I pyridoxal-phosphate-dependent aminotransferase family.</text>
</comment>
<dbReference type="InterPro" id="IPR015421">
    <property type="entry name" value="PyrdxlP-dep_Trfase_major"/>
</dbReference>
<dbReference type="InterPro" id="IPR036390">
    <property type="entry name" value="WH_DNA-bd_sf"/>
</dbReference>
<evidence type="ECO:0000256" key="6">
    <source>
        <dbReference type="ARBA" id="ARBA00023125"/>
    </source>
</evidence>
<dbReference type="Proteomes" id="UP000594034">
    <property type="component" value="Chromosome"/>
</dbReference>
<dbReference type="InterPro" id="IPR015424">
    <property type="entry name" value="PyrdxlP-dep_Trfase"/>
</dbReference>
<keyword evidence="3 9" id="KW-0808">Transferase</keyword>
<dbReference type="InterPro" id="IPR015422">
    <property type="entry name" value="PyrdxlP-dep_Trfase_small"/>
</dbReference>
<dbReference type="CDD" id="cd00609">
    <property type="entry name" value="AAT_like"/>
    <property type="match status" value="1"/>
</dbReference>
<dbReference type="GO" id="GO:0003700">
    <property type="term" value="F:DNA-binding transcription factor activity"/>
    <property type="evidence" value="ECO:0007669"/>
    <property type="project" value="InterPro"/>
</dbReference>
<evidence type="ECO:0000256" key="3">
    <source>
        <dbReference type="ARBA" id="ARBA00022679"/>
    </source>
</evidence>
<keyword evidence="10" id="KW-1185">Reference proteome</keyword>
<dbReference type="AlphaFoldDB" id="A0A5J6WXK9"/>
<protein>
    <submittedName>
        <fullName evidence="9">PLP-dependent aminotransferase family protein</fullName>
    </submittedName>
</protein>
<evidence type="ECO:0000313" key="9">
    <source>
        <dbReference type="EMBL" id="QFI54941.1"/>
    </source>
</evidence>
<keyword evidence="4" id="KW-0663">Pyridoxal phosphate</keyword>
<dbReference type="RefSeq" id="WP_193000579.1">
    <property type="nucleotide sequence ID" value="NZ_CP040449.1"/>
</dbReference>
<dbReference type="Pfam" id="PF00392">
    <property type="entry name" value="GntR"/>
    <property type="match status" value="1"/>
</dbReference>
<dbReference type="InterPro" id="IPR004839">
    <property type="entry name" value="Aminotransferase_I/II_large"/>
</dbReference>
<dbReference type="SUPFAM" id="SSF53383">
    <property type="entry name" value="PLP-dependent transferases"/>
    <property type="match status" value="1"/>
</dbReference>
<dbReference type="GO" id="GO:0008483">
    <property type="term" value="F:transaminase activity"/>
    <property type="evidence" value="ECO:0007669"/>
    <property type="project" value="UniProtKB-KW"/>
</dbReference>
<dbReference type="InterPro" id="IPR036388">
    <property type="entry name" value="WH-like_DNA-bd_sf"/>
</dbReference>
<name>A0A5J6WXK9_9GAMM</name>
<dbReference type="GO" id="GO:0030170">
    <property type="term" value="F:pyridoxal phosphate binding"/>
    <property type="evidence" value="ECO:0007669"/>
    <property type="project" value="InterPro"/>
</dbReference>
<accession>A0A5J6WXK9</accession>
<dbReference type="GO" id="GO:0003677">
    <property type="term" value="F:DNA binding"/>
    <property type="evidence" value="ECO:0007669"/>
    <property type="project" value="UniProtKB-KW"/>
</dbReference>
<evidence type="ECO:0000256" key="7">
    <source>
        <dbReference type="ARBA" id="ARBA00023163"/>
    </source>
</evidence>
<dbReference type="FunFam" id="3.40.640.10:FF:000023">
    <property type="entry name" value="Transcriptional regulator, GntR family"/>
    <property type="match status" value="1"/>
</dbReference>
<feature type="domain" description="HTH gntR-type" evidence="8">
    <location>
        <begin position="1"/>
        <end position="69"/>
    </location>
</feature>
<reference evidence="9 10" key="1">
    <citation type="submission" date="2019-05" db="EMBL/GenBank/DDBJ databases">
        <title>OXA-830, a novel chromosomally encoded expanded-spectrum class D beta-lactamase in Aeromonas simiae.</title>
        <authorList>
            <person name="Zhou W."/>
            <person name="Chen Q."/>
        </authorList>
    </citation>
    <scope>NUCLEOTIDE SEQUENCE [LARGE SCALE GENOMIC DNA]</scope>
    <source>
        <strain evidence="9 10">A6</strain>
    </source>
</reference>
<dbReference type="Gene3D" id="3.40.640.10">
    <property type="entry name" value="Type I PLP-dependent aspartate aminotransferase-like (Major domain)"/>
    <property type="match status" value="1"/>
</dbReference>
<evidence type="ECO:0000256" key="2">
    <source>
        <dbReference type="ARBA" id="ARBA00022576"/>
    </source>
</evidence>
<evidence type="ECO:0000256" key="4">
    <source>
        <dbReference type="ARBA" id="ARBA00022898"/>
    </source>
</evidence>
<keyword evidence="5" id="KW-0805">Transcription regulation</keyword>
<gene>
    <name evidence="9" type="ORF">FE240_09750</name>
</gene>
<dbReference type="PANTHER" id="PTHR46577:SF2">
    <property type="entry name" value="TRANSCRIPTIONAL REGULATORY PROTEIN"/>
    <property type="match status" value="1"/>
</dbReference>
<dbReference type="SUPFAM" id="SSF46785">
    <property type="entry name" value="Winged helix' DNA-binding domain"/>
    <property type="match status" value="1"/>
</dbReference>
<dbReference type="KEGG" id="asim:FE240_09750"/>
<dbReference type="SMART" id="SM00345">
    <property type="entry name" value="HTH_GNTR"/>
    <property type="match status" value="1"/>
</dbReference>
<dbReference type="Gene3D" id="1.10.10.10">
    <property type="entry name" value="Winged helix-like DNA-binding domain superfamily/Winged helix DNA-binding domain"/>
    <property type="match status" value="1"/>
</dbReference>
<dbReference type="InterPro" id="IPR000524">
    <property type="entry name" value="Tscrpt_reg_HTH_GntR"/>
</dbReference>
<sequence length="470" mass="51439">MPLYRDLAERLRTQIEAGVWQPGERIPSIRQSCQAHRLSPMTVLQAYQLLESQGLLQARPQSGYYVKGSPARQPTAMGVTRYTGAVDINDLVFEVLQASKARNLVPLGMAVADPHLFPLPRLGRLLASCMRSLDPFSTVTDLPPGNEALRRAIAQRYARHGLPVDPGEIIITTGAMEALSLSLQALTEPGDWVVVESPTFYGALQAIERLKLRAVEIPVIPGVGICLSRLEAALRDRPIKACWLMANVQHPLGHTQRDEHKAALMALLARYRVPVVEDDVYGELYFGRERPLPLKAWDKAGTSLLCSSFSKCVAPGFRVGWVVAGQYAPRIERLQLISTLATNVPSQLALAALLTQGGYDAHLRRLRTTLARRMSQMRSALLALLPESVTLSQPEGGFFLWLTLPPGCDTRALHRQALAAGFSLAPGALFSGGGEHEHGLRLNASLPWSPELEQALSTLAGWIRALCPQT</sequence>
<dbReference type="InterPro" id="IPR051446">
    <property type="entry name" value="HTH_trans_reg/aminotransferase"/>
</dbReference>
<dbReference type="PANTHER" id="PTHR46577">
    <property type="entry name" value="HTH-TYPE TRANSCRIPTIONAL REGULATORY PROTEIN GABR"/>
    <property type="match status" value="1"/>
</dbReference>
<dbReference type="EMBL" id="CP040449">
    <property type="protein sequence ID" value="QFI54941.1"/>
    <property type="molecule type" value="Genomic_DNA"/>
</dbReference>
<evidence type="ECO:0000313" key="10">
    <source>
        <dbReference type="Proteomes" id="UP000594034"/>
    </source>
</evidence>
<dbReference type="CDD" id="cd07377">
    <property type="entry name" value="WHTH_GntR"/>
    <property type="match status" value="1"/>
</dbReference>